<accession>A0A0H2UYC5</accession>
<name>A0A0H2UYC5_SHIFL</name>
<dbReference type="AlphaFoldDB" id="A0A0H2UYC5"/>
<proteinExistence type="predicted"/>
<dbReference type="Proteomes" id="UP000001006">
    <property type="component" value="Chromosome"/>
</dbReference>
<protein>
    <submittedName>
        <fullName evidence="2">Uncharacterized protein</fullName>
    </submittedName>
</protein>
<dbReference type="PaxDb" id="198214-SF0870"/>
<feature type="transmembrane region" description="Helical" evidence="1">
    <location>
        <begin position="26"/>
        <end position="50"/>
    </location>
</feature>
<organism evidence="2 3">
    <name type="scientific">Shigella flexneri</name>
    <dbReference type="NCBI Taxonomy" id="623"/>
    <lineage>
        <taxon>Bacteria</taxon>
        <taxon>Pseudomonadati</taxon>
        <taxon>Pseudomonadota</taxon>
        <taxon>Gammaproteobacteria</taxon>
        <taxon>Enterobacterales</taxon>
        <taxon>Enterobacteriaceae</taxon>
        <taxon>Shigella</taxon>
    </lineage>
</organism>
<sequence length="125" mass="14360">MTAPRPFGRSPDDLRVQKSLRLRIKFLTVLNLIIQFWILSPCVSALSRYAQSVSAFLYFSAFPVPPGAIALHHLPVWFLFLPQRASSQTAPQPHRRFYSGPDALFRQPVQRRDGNMVFPMAYKEN</sequence>
<feature type="transmembrane region" description="Helical" evidence="1">
    <location>
        <begin position="56"/>
        <end position="80"/>
    </location>
</feature>
<keyword evidence="1" id="KW-1133">Transmembrane helix</keyword>
<dbReference type="HOGENOM" id="CLU_1991169_0_0_6"/>
<evidence type="ECO:0000313" key="3">
    <source>
        <dbReference type="Proteomes" id="UP000001006"/>
    </source>
</evidence>
<reference evidence="2 3" key="1">
    <citation type="journal article" date="2002" name="Nucleic Acids Res.">
        <title>Genome sequence of Shigella flexneri 2a: insights into pathogenicity through comparison with genomes of Escherichia coli K12 and O157.</title>
        <authorList>
            <person name="Jin Q."/>
            <person name="Yuan Z."/>
            <person name="Xu J."/>
            <person name="Wang Y."/>
            <person name="Shen Y."/>
            <person name="Lu W."/>
            <person name="Wang J."/>
            <person name="Liu H."/>
            <person name="Yang J."/>
            <person name="Yang F."/>
            <person name="Zhang X."/>
            <person name="Zhang J."/>
            <person name="Yang G."/>
            <person name="Wu H."/>
            <person name="Qu D."/>
            <person name="Dong J."/>
            <person name="Sun L."/>
            <person name="Xue Y."/>
            <person name="Zhao A."/>
            <person name="Gao Y."/>
            <person name="Zhu J."/>
            <person name="Kan B."/>
            <person name="Ding K."/>
            <person name="Chen S."/>
            <person name="Cheng H."/>
            <person name="Yao Z."/>
            <person name="He B."/>
            <person name="Chen R."/>
            <person name="Ma D."/>
            <person name="Qiang B."/>
            <person name="Wen Y."/>
            <person name="Hou Y."/>
            <person name="Yu J."/>
        </authorList>
    </citation>
    <scope>NUCLEOTIDE SEQUENCE [LARGE SCALE GENOMIC DNA]</scope>
    <source>
        <strain evidence="3">301 / Serotype 2a</strain>
    </source>
</reference>
<evidence type="ECO:0000313" key="2">
    <source>
        <dbReference type="EMBL" id="AAN42503.1"/>
    </source>
</evidence>
<keyword evidence="1" id="KW-0812">Transmembrane</keyword>
<dbReference type="EMBL" id="AE005674">
    <property type="protein sequence ID" value="AAN42503.1"/>
    <property type="molecule type" value="Genomic_DNA"/>
</dbReference>
<evidence type="ECO:0000256" key="1">
    <source>
        <dbReference type="SAM" id="Phobius"/>
    </source>
</evidence>
<gene>
    <name evidence="2" type="ordered locus">SF0870</name>
</gene>
<keyword evidence="1" id="KW-0472">Membrane</keyword>
<keyword evidence="3" id="KW-1185">Reference proteome</keyword>